<sequence length="331" mass="37527">METRPSISIPDTIELEIVKGLCSADCPMCSIGETRWDRDIMSQETFTQIIDSFGPSLEQIRRVVLVGIGEALLDKNRGSKIQYLKDRGIETVGIPTNASHLTTEVATTILESGLSEVIIGLDSMNKDVFEGIRKGLNFERILENTHKYIEIRDSGHYESAVMIRMITSDRNVTEWNDYVEYWSKYLDYSKGDMLLYFPEHNWSEHDYPNEVKINLPGTKAASPFVGEDVDLQSRRCAYVNDRYNIDVHGNLKLCCVDINASFFELGNVLDTDPVELDNSSVLAQIRELMSDGRIDEIAPCSKCDVPENRPLRGYFDGTVLSNKYANEYDYG</sequence>
<evidence type="ECO:0000313" key="8">
    <source>
        <dbReference type="EMBL" id="SVA99027.1"/>
    </source>
</evidence>
<dbReference type="Gene3D" id="3.20.20.70">
    <property type="entry name" value="Aldolase class I"/>
    <property type="match status" value="1"/>
</dbReference>
<dbReference type="EMBL" id="UINC01024753">
    <property type="protein sequence ID" value="SVA99027.1"/>
    <property type="molecule type" value="Genomic_DNA"/>
</dbReference>
<keyword evidence="3" id="KW-0949">S-adenosyl-L-methionine</keyword>
<evidence type="ECO:0000256" key="1">
    <source>
        <dbReference type="ARBA" id="ARBA00001966"/>
    </source>
</evidence>
<dbReference type="GO" id="GO:0003824">
    <property type="term" value="F:catalytic activity"/>
    <property type="evidence" value="ECO:0007669"/>
    <property type="project" value="InterPro"/>
</dbReference>
<proteinExistence type="predicted"/>
<keyword evidence="5" id="KW-0408">Iron</keyword>
<dbReference type="InterPro" id="IPR013785">
    <property type="entry name" value="Aldolase_TIM"/>
</dbReference>
<dbReference type="InterPro" id="IPR034391">
    <property type="entry name" value="AdoMet-like_SPASM_containing"/>
</dbReference>
<accession>A0A382ADG1</accession>
<evidence type="ECO:0000256" key="6">
    <source>
        <dbReference type="ARBA" id="ARBA00023014"/>
    </source>
</evidence>
<dbReference type="InterPro" id="IPR023885">
    <property type="entry name" value="4Fe4S-binding_SPASM_dom"/>
</dbReference>
<name>A0A382ADG1_9ZZZZ</name>
<dbReference type="SFLD" id="SFLDS00029">
    <property type="entry name" value="Radical_SAM"/>
    <property type="match status" value="1"/>
</dbReference>
<dbReference type="AlphaFoldDB" id="A0A382ADG1"/>
<dbReference type="CDD" id="cd01335">
    <property type="entry name" value="Radical_SAM"/>
    <property type="match status" value="1"/>
</dbReference>
<evidence type="ECO:0000259" key="7">
    <source>
        <dbReference type="PROSITE" id="PS51918"/>
    </source>
</evidence>
<dbReference type="SFLD" id="SFLDG01387">
    <property type="entry name" value="BtrN-like_SPASM_domain_contain"/>
    <property type="match status" value="1"/>
</dbReference>
<dbReference type="InterPro" id="IPR058240">
    <property type="entry name" value="rSAM_sf"/>
</dbReference>
<organism evidence="8">
    <name type="scientific">marine metagenome</name>
    <dbReference type="NCBI Taxonomy" id="408172"/>
    <lineage>
        <taxon>unclassified sequences</taxon>
        <taxon>metagenomes</taxon>
        <taxon>ecological metagenomes</taxon>
    </lineage>
</organism>
<dbReference type="GO" id="GO:0046872">
    <property type="term" value="F:metal ion binding"/>
    <property type="evidence" value="ECO:0007669"/>
    <property type="project" value="UniProtKB-KW"/>
</dbReference>
<evidence type="ECO:0000256" key="2">
    <source>
        <dbReference type="ARBA" id="ARBA00022485"/>
    </source>
</evidence>
<reference evidence="8" key="1">
    <citation type="submission" date="2018-05" db="EMBL/GenBank/DDBJ databases">
        <authorList>
            <person name="Lanie J.A."/>
            <person name="Ng W.-L."/>
            <person name="Kazmierczak K.M."/>
            <person name="Andrzejewski T.M."/>
            <person name="Davidsen T.M."/>
            <person name="Wayne K.J."/>
            <person name="Tettelin H."/>
            <person name="Glass J.I."/>
            <person name="Rusch D."/>
            <person name="Podicherti R."/>
            <person name="Tsui H.-C.T."/>
            <person name="Winkler M.E."/>
        </authorList>
    </citation>
    <scope>NUCLEOTIDE SEQUENCE</scope>
</reference>
<evidence type="ECO:0000256" key="3">
    <source>
        <dbReference type="ARBA" id="ARBA00022691"/>
    </source>
</evidence>
<protein>
    <recommendedName>
        <fullName evidence="7">Radical SAM core domain-containing protein</fullName>
    </recommendedName>
</protein>
<keyword evidence="4" id="KW-0479">Metal-binding</keyword>
<dbReference type="SFLD" id="SFLDG01067">
    <property type="entry name" value="SPASM/twitch_domain_containing"/>
    <property type="match status" value="1"/>
</dbReference>
<dbReference type="SUPFAM" id="SSF102114">
    <property type="entry name" value="Radical SAM enzymes"/>
    <property type="match status" value="1"/>
</dbReference>
<evidence type="ECO:0000256" key="4">
    <source>
        <dbReference type="ARBA" id="ARBA00022723"/>
    </source>
</evidence>
<dbReference type="PANTHER" id="PTHR11228:SF7">
    <property type="entry name" value="PQQA PEPTIDE CYCLASE"/>
    <property type="match status" value="1"/>
</dbReference>
<dbReference type="CDD" id="cd21109">
    <property type="entry name" value="SPASM"/>
    <property type="match status" value="1"/>
</dbReference>
<comment type="cofactor">
    <cofactor evidence="1">
        <name>[4Fe-4S] cluster</name>
        <dbReference type="ChEBI" id="CHEBI:49883"/>
    </cofactor>
</comment>
<dbReference type="InterPro" id="IPR007197">
    <property type="entry name" value="rSAM"/>
</dbReference>
<evidence type="ECO:0000256" key="5">
    <source>
        <dbReference type="ARBA" id="ARBA00023004"/>
    </source>
</evidence>
<dbReference type="Pfam" id="PF04055">
    <property type="entry name" value="Radical_SAM"/>
    <property type="match status" value="1"/>
</dbReference>
<dbReference type="Pfam" id="PF13186">
    <property type="entry name" value="SPASM"/>
    <property type="match status" value="1"/>
</dbReference>
<dbReference type="PANTHER" id="PTHR11228">
    <property type="entry name" value="RADICAL SAM DOMAIN PROTEIN"/>
    <property type="match status" value="1"/>
</dbReference>
<keyword evidence="2" id="KW-0004">4Fe-4S</keyword>
<dbReference type="InterPro" id="IPR050377">
    <property type="entry name" value="Radical_SAM_PqqE_MftC-like"/>
</dbReference>
<keyword evidence="6" id="KW-0411">Iron-sulfur</keyword>
<feature type="domain" description="Radical SAM core" evidence="7">
    <location>
        <begin position="7"/>
        <end position="230"/>
    </location>
</feature>
<gene>
    <name evidence="8" type="ORF">METZ01_LOCUS151881</name>
</gene>
<dbReference type="GO" id="GO:0051536">
    <property type="term" value="F:iron-sulfur cluster binding"/>
    <property type="evidence" value="ECO:0007669"/>
    <property type="project" value="UniProtKB-KW"/>
</dbReference>
<dbReference type="PROSITE" id="PS51918">
    <property type="entry name" value="RADICAL_SAM"/>
    <property type="match status" value="1"/>
</dbReference>